<dbReference type="PROSITE" id="PS51293">
    <property type="entry name" value="SANT"/>
    <property type="match status" value="1"/>
</dbReference>
<dbReference type="PROSITE" id="PS51294">
    <property type="entry name" value="HTH_MYB"/>
    <property type="match status" value="1"/>
</dbReference>
<dbReference type="InterPro" id="IPR017884">
    <property type="entry name" value="SANT_dom"/>
</dbReference>
<evidence type="ECO:0000313" key="7">
    <source>
        <dbReference type="EMBL" id="CAL6022057.1"/>
    </source>
</evidence>
<evidence type="ECO:0000256" key="1">
    <source>
        <dbReference type="ARBA" id="ARBA00023015"/>
    </source>
</evidence>
<evidence type="ECO:0000256" key="3">
    <source>
        <dbReference type="ARBA" id="ARBA00023242"/>
    </source>
</evidence>
<dbReference type="NCBIfam" id="TIGR01557">
    <property type="entry name" value="myb_SHAQKYF"/>
    <property type="match status" value="1"/>
</dbReference>
<dbReference type="EMBL" id="CAXDID020000090">
    <property type="protein sequence ID" value="CAL6022057.1"/>
    <property type="molecule type" value="Genomic_DNA"/>
</dbReference>
<feature type="domain" description="SANT" evidence="4">
    <location>
        <begin position="37"/>
        <end position="89"/>
    </location>
</feature>
<dbReference type="InterPro" id="IPR001005">
    <property type="entry name" value="SANT/Myb"/>
</dbReference>
<evidence type="ECO:0000313" key="6">
    <source>
        <dbReference type="EMBL" id="CAI9939057.1"/>
    </source>
</evidence>
<dbReference type="Gene3D" id="1.10.10.60">
    <property type="entry name" value="Homeodomain-like"/>
    <property type="match status" value="1"/>
</dbReference>
<feature type="domain" description="HTH myb-type" evidence="5">
    <location>
        <begin position="42"/>
        <end position="89"/>
    </location>
</feature>
<dbReference type="AlphaFoldDB" id="A0AA86U5X6"/>
<dbReference type="PANTHER" id="PTHR44042:SF67">
    <property type="entry name" value="MYB-LIKE PROTEIN I"/>
    <property type="match status" value="1"/>
</dbReference>
<dbReference type="InterPro" id="IPR009057">
    <property type="entry name" value="Homeodomain-like_sf"/>
</dbReference>
<proteinExistence type="predicted"/>
<dbReference type="CDD" id="cd00167">
    <property type="entry name" value="SANT"/>
    <property type="match status" value="1"/>
</dbReference>
<evidence type="ECO:0000259" key="5">
    <source>
        <dbReference type="PROSITE" id="PS51294"/>
    </source>
</evidence>
<dbReference type="SUPFAM" id="SSF46689">
    <property type="entry name" value="Homeodomain-like"/>
    <property type="match status" value="1"/>
</dbReference>
<sequence length="130" mass="15230">MLRSSLLAEYKKIQQKQLQLIQRLNNILTKLSPSESPGNVMWTAEEHQKFIESTNMYGKSKLSQISKFIQTKTVQQVASHAQKFFQRLQRNIQKIYTTNQSNYHQLVSDYLVKNGLNGEGLKEYLLLFNY</sequence>
<dbReference type="EMBL" id="CATOUU010000660">
    <property type="protein sequence ID" value="CAI9939057.1"/>
    <property type="molecule type" value="Genomic_DNA"/>
</dbReference>
<reference evidence="6" key="1">
    <citation type="submission" date="2023-06" db="EMBL/GenBank/DDBJ databases">
        <authorList>
            <person name="Kurt Z."/>
        </authorList>
    </citation>
    <scope>NUCLEOTIDE SEQUENCE</scope>
</reference>
<protein>
    <submittedName>
        <fullName evidence="6">Myb-like DNA-binding domain-containing protein</fullName>
    </submittedName>
    <submittedName>
        <fullName evidence="7">Myb-like_DNA-binding domain-containing protein</fullName>
    </submittedName>
</protein>
<name>A0AA86U5X6_9EUKA</name>
<evidence type="ECO:0000259" key="4">
    <source>
        <dbReference type="PROSITE" id="PS51293"/>
    </source>
</evidence>
<reference evidence="7 8" key="2">
    <citation type="submission" date="2024-07" db="EMBL/GenBank/DDBJ databases">
        <authorList>
            <person name="Akdeniz Z."/>
        </authorList>
    </citation>
    <scope>NUCLEOTIDE SEQUENCE [LARGE SCALE GENOMIC DNA]</scope>
</reference>
<keyword evidence="6" id="KW-0238">DNA-binding</keyword>
<keyword evidence="2" id="KW-0804">Transcription</keyword>
<organism evidence="6">
    <name type="scientific">Hexamita inflata</name>
    <dbReference type="NCBI Taxonomy" id="28002"/>
    <lineage>
        <taxon>Eukaryota</taxon>
        <taxon>Metamonada</taxon>
        <taxon>Diplomonadida</taxon>
        <taxon>Hexamitidae</taxon>
        <taxon>Hexamitinae</taxon>
        <taxon>Hexamita</taxon>
    </lineage>
</organism>
<gene>
    <name evidence="6" type="ORF">HINF_LOCUS26702</name>
    <name evidence="7" type="ORF">HINF_LOCUS28465</name>
</gene>
<keyword evidence="3" id="KW-0539">Nucleus</keyword>
<dbReference type="SMART" id="SM00717">
    <property type="entry name" value="SANT"/>
    <property type="match status" value="1"/>
</dbReference>
<dbReference type="Proteomes" id="UP001642409">
    <property type="component" value="Unassembled WGS sequence"/>
</dbReference>
<dbReference type="InterPro" id="IPR017930">
    <property type="entry name" value="Myb_dom"/>
</dbReference>
<accession>A0AA86U5X6</accession>
<evidence type="ECO:0000313" key="8">
    <source>
        <dbReference type="Proteomes" id="UP001642409"/>
    </source>
</evidence>
<dbReference type="InterPro" id="IPR006447">
    <property type="entry name" value="Myb_dom_plants"/>
</dbReference>
<comment type="caution">
    <text evidence="6">The sequence shown here is derived from an EMBL/GenBank/DDBJ whole genome shotgun (WGS) entry which is preliminary data.</text>
</comment>
<keyword evidence="8" id="KW-1185">Reference proteome</keyword>
<dbReference type="PANTHER" id="PTHR44042">
    <property type="entry name" value="DUPLICATED HOMEODOMAIN-LIKE SUPERFAMILY PROTEIN-RELATED"/>
    <property type="match status" value="1"/>
</dbReference>
<evidence type="ECO:0000256" key="2">
    <source>
        <dbReference type="ARBA" id="ARBA00023163"/>
    </source>
</evidence>
<keyword evidence="1" id="KW-0805">Transcription regulation</keyword>
<dbReference type="Pfam" id="PF00249">
    <property type="entry name" value="Myb_DNA-binding"/>
    <property type="match status" value="1"/>
</dbReference>
<dbReference type="GO" id="GO:0003677">
    <property type="term" value="F:DNA binding"/>
    <property type="evidence" value="ECO:0007669"/>
    <property type="project" value="UniProtKB-KW"/>
</dbReference>